<evidence type="ECO:0000313" key="2">
    <source>
        <dbReference type="Proteomes" id="UP000565576"/>
    </source>
</evidence>
<reference evidence="1 2" key="1">
    <citation type="submission" date="2020-08" db="EMBL/GenBank/DDBJ databases">
        <title>Genomic Encyclopedia of Type Strains, Phase IV (KMG-V): Genome sequencing to study the core and pangenomes of soil and plant-associated prokaryotes.</title>
        <authorList>
            <person name="Whitman W."/>
        </authorList>
    </citation>
    <scope>NUCLEOTIDE SEQUENCE [LARGE SCALE GENOMIC DNA]</scope>
    <source>
        <strain evidence="1 2">SEMIA 4060</strain>
    </source>
</reference>
<name>A0A7X0MDY3_9HYPH</name>
<gene>
    <name evidence="1" type="ORF">GGD46_004674</name>
</gene>
<accession>A0A7X0MDY3</accession>
<comment type="caution">
    <text evidence="1">The sequence shown here is derived from an EMBL/GenBank/DDBJ whole genome shotgun (WGS) entry which is preliminary data.</text>
</comment>
<dbReference type="EMBL" id="JACHBG010000013">
    <property type="protein sequence ID" value="MBB6487372.1"/>
    <property type="molecule type" value="Genomic_DNA"/>
</dbReference>
<dbReference type="Proteomes" id="UP000565576">
    <property type="component" value="Unassembled WGS sequence"/>
</dbReference>
<sequence>MFFKPVRHFENDTQFRIGRHGGGDARDCRQGRFIAGKDKFAGRRRAASTGTAEAGAITWAGGEGLSGSRDIVALVYHEVDVHLHRAAAPRPCRCTAKAQPQRR</sequence>
<dbReference type="AlphaFoldDB" id="A0A7X0MDY3"/>
<evidence type="ECO:0000313" key="1">
    <source>
        <dbReference type="EMBL" id="MBB6487372.1"/>
    </source>
</evidence>
<organism evidence="1 2">
    <name type="scientific">Rhizobium lusitanum</name>
    <dbReference type="NCBI Taxonomy" id="293958"/>
    <lineage>
        <taxon>Bacteria</taxon>
        <taxon>Pseudomonadati</taxon>
        <taxon>Pseudomonadota</taxon>
        <taxon>Alphaproteobacteria</taxon>
        <taxon>Hyphomicrobiales</taxon>
        <taxon>Rhizobiaceae</taxon>
        <taxon>Rhizobium/Agrobacterium group</taxon>
        <taxon>Rhizobium</taxon>
    </lineage>
</organism>
<protein>
    <submittedName>
        <fullName evidence="1">Uncharacterized protein</fullName>
    </submittedName>
</protein>
<proteinExistence type="predicted"/>